<dbReference type="GO" id="GO:0010181">
    <property type="term" value="F:FMN binding"/>
    <property type="evidence" value="ECO:0007669"/>
    <property type="project" value="InterPro"/>
</dbReference>
<gene>
    <name evidence="5" type="primary">C1-hpah</name>
    <name evidence="5" type="ORF">OCH7691_01767</name>
</gene>
<evidence type="ECO:0000313" key="5">
    <source>
        <dbReference type="EMBL" id="SLN41857.1"/>
    </source>
</evidence>
<keyword evidence="6" id="KW-1185">Reference proteome</keyword>
<evidence type="ECO:0000256" key="3">
    <source>
        <dbReference type="SAM" id="MobiDB-lite"/>
    </source>
</evidence>
<dbReference type="Proteomes" id="UP000193200">
    <property type="component" value="Unassembled WGS sequence"/>
</dbReference>
<dbReference type="RefSeq" id="WP_085882983.1">
    <property type="nucleotide sequence ID" value="NZ_FWFR01000001.1"/>
</dbReference>
<dbReference type="GO" id="GO:0042602">
    <property type="term" value="F:riboflavin reductase (NADPH) activity"/>
    <property type="evidence" value="ECO:0007669"/>
    <property type="project" value="TreeGrafter"/>
</dbReference>
<dbReference type="InterPro" id="IPR012349">
    <property type="entry name" value="Split_barrel_FMN-bd"/>
</dbReference>
<dbReference type="EMBL" id="FWFR01000001">
    <property type="protein sequence ID" value="SLN41857.1"/>
    <property type="molecule type" value="Genomic_DNA"/>
</dbReference>
<name>A0A1Y5SNL2_9PROT</name>
<evidence type="ECO:0000313" key="6">
    <source>
        <dbReference type="Proteomes" id="UP000193200"/>
    </source>
</evidence>
<protein>
    <submittedName>
        <fullName evidence="5">p-hydroxyphenylacetate 3-hydroxylase, reductase component</fullName>
        <ecNumber evidence="5">1.5.1.36</ecNumber>
    </submittedName>
</protein>
<accession>A0A1Y5SNL2</accession>
<dbReference type="SUPFAM" id="SSF50475">
    <property type="entry name" value="FMN-binding split barrel"/>
    <property type="match status" value="1"/>
</dbReference>
<dbReference type="AlphaFoldDB" id="A0A1Y5SNL2"/>
<dbReference type="Gene3D" id="2.30.110.10">
    <property type="entry name" value="Electron Transport, Fmn-binding Protein, Chain A"/>
    <property type="match status" value="1"/>
</dbReference>
<feature type="region of interest" description="Disordered" evidence="3">
    <location>
        <begin position="1"/>
        <end position="21"/>
    </location>
</feature>
<proteinExistence type="inferred from homology"/>
<dbReference type="InterPro" id="IPR002563">
    <property type="entry name" value="Flavin_Rdtase-like_dom"/>
</dbReference>
<dbReference type="InterPro" id="IPR050268">
    <property type="entry name" value="NADH-dep_flavin_reductase"/>
</dbReference>
<dbReference type="GO" id="GO:0036382">
    <property type="term" value="F:flavin reductase (NADH) activity"/>
    <property type="evidence" value="ECO:0007669"/>
    <property type="project" value="UniProtKB-EC"/>
</dbReference>
<dbReference type="SMART" id="SM00903">
    <property type="entry name" value="Flavin_Reduct"/>
    <property type="match status" value="1"/>
</dbReference>
<dbReference type="PANTHER" id="PTHR30466:SF11">
    <property type="entry name" value="FLAVIN-DEPENDENT MONOOXYGENASE, REDUCTASE SUBUNIT HSAB"/>
    <property type="match status" value="1"/>
</dbReference>
<organism evidence="5 6">
    <name type="scientific">Oceanibacterium hippocampi</name>
    <dbReference type="NCBI Taxonomy" id="745714"/>
    <lineage>
        <taxon>Bacteria</taxon>
        <taxon>Pseudomonadati</taxon>
        <taxon>Pseudomonadota</taxon>
        <taxon>Alphaproteobacteria</taxon>
        <taxon>Sneathiellales</taxon>
        <taxon>Sneathiellaceae</taxon>
        <taxon>Oceanibacterium</taxon>
    </lineage>
</organism>
<feature type="domain" description="Flavin reductase like" evidence="4">
    <location>
        <begin position="27"/>
        <end position="169"/>
    </location>
</feature>
<comment type="similarity">
    <text evidence="1">Belongs to the non-flavoprotein flavin reductase family.</text>
</comment>
<evidence type="ECO:0000256" key="2">
    <source>
        <dbReference type="ARBA" id="ARBA00023002"/>
    </source>
</evidence>
<evidence type="ECO:0000259" key="4">
    <source>
        <dbReference type="SMART" id="SM00903"/>
    </source>
</evidence>
<reference evidence="5 6" key="1">
    <citation type="submission" date="2017-03" db="EMBL/GenBank/DDBJ databases">
        <authorList>
            <person name="Afonso C.L."/>
            <person name="Miller P.J."/>
            <person name="Scott M.A."/>
            <person name="Spackman E."/>
            <person name="Goraichik I."/>
            <person name="Dimitrov K.M."/>
            <person name="Suarez D.L."/>
            <person name="Swayne D.E."/>
        </authorList>
    </citation>
    <scope>NUCLEOTIDE SEQUENCE [LARGE SCALE GENOMIC DNA]</scope>
    <source>
        <strain evidence="5 6">CECT 7691</strain>
    </source>
</reference>
<dbReference type="InParanoid" id="A0A1Y5SNL2"/>
<dbReference type="EC" id="1.5.1.36" evidence="5"/>
<dbReference type="Pfam" id="PF01613">
    <property type="entry name" value="Flavin_Reduct"/>
    <property type="match status" value="1"/>
</dbReference>
<evidence type="ECO:0000256" key="1">
    <source>
        <dbReference type="ARBA" id="ARBA00008898"/>
    </source>
</evidence>
<keyword evidence="2 5" id="KW-0560">Oxidoreductase</keyword>
<sequence>MAMQMSNHQRETGPGPAWSDREFRDALGSFPTGVTIVTTRTGDGHPVGLTCNSFSSVSLSPPLILWSLLKTSSNVQAFSEASHFGVSVLSQGQKAISNLFAGRDKRFDDVAVLTAECGVLLIDGAAAHFECATEGRLDGGDHFIFLGRVLNFTNHRKPPLIFHGGNYNSLAE</sequence>
<dbReference type="PANTHER" id="PTHR30466">
    <property type="entry name" value="FLAVIN REDUCTASE"/>
    <property type="match status" value="1"/>
</dbReference>